<dbReference type="GO" id="GO:0055085">
    <property type="term" value="P:transmembrane transport"/>
    <property type="evidence" value="ECO:0007669"/>
    <property type="project" value="InterPro"/>
</dbReference>
<feature type="domain" description="ABC transmembrane type-1" evidence="12">
    <location>
        <begin position="66"/>
        <end position="255"/>
    </location>
</feature>
<evidence type="ECO:0000256" key="3">
    <source>
        <dbReference type="ARBA" id="ARBA00022448"/>
    </source>
</evidence>
<sequence length="262" mass="28727">MTHKHDIRRLPGFNWITLFFFLFLYLPLIILVVFSFNDSRSATVWSGFSLDWYVKAFANDDIQRATKNSLIIAVCSTASATAMAMMAALALSRNRVVKNKKLFGGILILPLMVPEIVTAVATLTFFSAIGLSLGLGNIIIAHSVFCIPFAYLPIRARLEGMDESLESAARDLYANKWDTLRLITLPLLMPGIVSGAMLAFIISLDDFIITLMVAEAGSTTLPIYIYSLVRVGITPEVNAISTVLLGVSVLIVTVSYLVGKKK</sequence>
<evidence type="ECO:0000256" key="8">
    <source>
        <dbReference type="ARBA" id="ARBA00023136"/>
    </source>
</evidence>
<feature type="transmembrane region" description="Helical" evidence="11">
    <location>
        <begin position="12"/>
        <end position="36"/>
    </location>
</feature>
<evidence type="ECO:0000256" key="7">
    <source>
        <dbReference type="ARBA" id="ARBA00022989"/>
    </source>
</evidence>
<organism evidence="13 14">
    <name type="scientific">Cohaesibacter gelatinilyticus</name>
    <dbReference type="NCBI Taxonomy" id="372072"/>
    <lineage>
        <taxon>Bacteria</taxon>
        <taxon>Pseudomonadati</taxon>
        <taxon>Pseudomonadota</taxon>
        <taxon>Alphaproteobacteria</taxon>
        <taxon>Hyphomicrobiales</taxon>
        <taxon>Cohaesibacteraceae</taxon>
    </lineage>
</organism>
<evidence type="ECO:0000256" key="6">
    <source>
        <dbReference type="ARBA" id="ARBA00022692"/>
    </source>
</evidence>
<accession>A0A285PC27</accession>
<feature type="transmembrane region" description="Helical" evidence="11">
    <location>
        <begin position="135"/>
        <end position="154"/>
    </location>
</feature>
<comment type="similarity">
    <text evidence="2">Belongs to the binding-protein-dependent transport system permease family. CysTW subfamily.</text>
</comment>
<protein>
    <recommendedName>
        <fullName evidence="10">Spermidine/putrescine transport system permease protein PotC</fullName>
    </recommendedName>
</protein>
<proteinExistence type="inferred from homology"/>
<dbReference type="InterPro" id="IPR000515">
    <property type="entry name" value="MetI-like"/>
</dbReference>
<evidence type="ECO:0000256" key="1">
    <source>
        <dbReference type="ARBA" id="ARBA00004429"/>
    </source>
</evidence>
<evidence type="ECO:0000313" key="13">
    <source>
        <dbReference type="EMBL" id="SNZ19269.1"/>
    </source>
</evidence>
<feature type="transmembrane region" description="Helical" evidence="11">
    <location>
        <begin position="239"/>
        <end position="259"/>
    </location>
</feature>
<evidence type="ECO:0000256" key="4">
    <source>
        <dbReference type="ARBA" id="ARBA00022475"/>
    </source>
</evidence>
<keyword evidence="14" id="KW-1185">Reference proteome</keyword>
<name>A0A285PC27_9HYPH</name>
<dbReference type="Gene3D" id="1.10.3720.10">
    <property type="entry name" value="MetI-like"/>
    <property type="match status" value="1"/>
</dbReference>
<keyword evidence="8 11" id="KW-0472">Membrane</keyword>
<dbReference type="InterPro" id="IPR035906">
    <property type="entry name" value="MetI-like_sf"/>
</dbReference>
<gene>
    <name evidence="13" type="ORF">SAMN06265368_2349</name>
</gene>
<feature type="transmembrane region" description="Helical" evidence="11">
    <location>
        <begin position="180"/>
        <end position="201"/>
    </location>
</feature>
<evidence type="ECO:0000256" key="10">
    <source>
        <dbReference type="ARBA" id="ARBA00039580"/>
    </source>
</evidence>
<dbReference type="PROSITE" id="PS50928">
    <property type="entry name" value="ABC_TM1"/>
    <property type="match status" value="1"/>
</dbReference>
<evidence type="ECO:0000259" key="12">
    <source>
        <dbReference type="PROSITE" id="PS50928"/>
    </source>
</evidence>
<feature type="transmembrane region" description="Helical" evidence="11">
    <location>
        <begin position="103"/>
        <end position="129"/>
    </location>
</feature>
<dbReference type="PANTHER" id="PTHR43848:SF5">
    <property type="entry name" value="SPERMIDINE_PUTRESCINE TRANSPORT SYSTEM PERMEASE PROTEIN POTC"/>
    <property type="match status" value="1"/>
</dbReference>
<dbReference type="EMBL" id="OBEL01000002">
    <property type="protein sequence ID" value="SNZ19269.1"/>
    <property type="molecule type" value="Genomic_DNA"/>
</dbReference>
<dbReference type="SUPFAM" id="SSF161098">
    <property type="entry name" value="MetI-like"/>
    <property type="match status" value="1"/>
</dbReference>
<keyword evidence="6 11" id="KW-0812">Transmembrane</keyword>
<feature type="transmembrane region" description="Helical" evidence="11">
    <location>
        <begin position="70"/>
        <end position="91"/>
    </location>
</feature>
<dbReference type="PANTHER" id="PTHR43848">
    <property type="entry name" value="PUTRESCINE TRANSPORT SYSTEM PERMEASE PROTEIN POTI"/>
    <property type="match status" value="1"/>
</dbReference>
<keyword evidence="5" id="KW-0997">Cell inner membrane</keyword>
<comment type="subcellular location">
    <subcellularLocation>
        <location evidence="1">Cell inner membrane</location>
        <topology evidence="1">Multi-pass membrane protein</topology>
    </subcellularLocation>
    <subcellularLocation>
        <location evidence="11">Cell membrane</location>
        <topology evidence="11">Multi-pass membrane protein</topology>
    </subcellularLocation>
</comment>
<evidence type="ECO:0000256" key="11">
    <source>
        <dbReference type="RuleBase" id="RU363032"/>
    </source>
</evidence>
<reference evidence="13 14" key="1">
    <citation type="submission" date="2017-09" db="EMBL/GenBank/DDBJ databases">
        <authorList>
            <person name="Ehlers B."/>
            <person name="Leendertz F.H."/>
        </authorList>
    </citation>
    <scope>NUCLEOTIDE SEQUENCE [LARGE SCALE GENOMIC DNA]</scope>
    <source>
        <strain evidence="13 14">DSM 18289</strain>
    </source>
</reference>
<evidence type="ECO:0000256" key="9">
    <source>
        <dbReference type="ARBA" id="ARBA00037216"/>
    </source>
</evidence>
<dbReference type="OrthoDB" id="9782004at2"/>
<evidence type="ECO:0000313" key="14">
    <source>
        <dbReference type="Proteomes" id="UP000219439"/>
    </source>
</evidence>
<dbReference type="AlphaFoldDB" id="A0A285PC27"/>
<evidence type="ECO:0000256" key="2">
    <source>
        <dbReference type="ARBA" id="ARBA00007069"/>
    </source>
</evidence>
<dbReference type="InterPro" id="IPR051789">
    <property type="entry name" value="Bact_Polyamine_Transport"/>
</dbReference>
<dbReference type="Proteomes" id="UP000219439">
    <property type="component" value="Unassembled WGS sequence"/>
</dbReference>
<dbReference type="Pfam" id="PF00528">
    <property type="entry name" value="BPD_transp_1"/>
    <property type="match status" value="1"/>
</dbReference>
<dbReference type="GO" id="GO:0005886">
    <property type="term" value="C:plasma membrane"/>
    <property type="evidence" value="ECO:0007669"/>
    <property type="project" value="UniProtKB-SubCell"/>
</dbReference>
<dbReference type="RefSeq" id="WP_097153626.1">
    <property type="nucleotide sequence ID" value="NZ_OBEL01000002.1"/>
</dbReference>
<feature type="transmembrane region" description="Helical" evidence="11">
    <location>
        <begin position="207"/>
        <end position="227"/>
    </location>
</feature>
<keyword evidence="7 11" id="KW-1133">Transmembrane helix</keyword>
<evidence type="ECO:0000256" key="5">
    <source>
        <dbReference type="ARBA" id="ARBA00022519"/>
    </source>
</evidence>
<dbReference type="CDD" id="cd06261">
    <property type="entry name" value="TM_PBP2"/>
    <property type="match status" value="1"/>
</dbReference>
<comment type="function">
    <text evidence="9">Required for the activity of the bacterial periplasmic transport system of putrescine and spermidine.</text>
</comment>
<keyword evidence="4" id="KW-1003">Cell membrane</keyword>
<keyword evidence="3 11" id="KW-0813">Transport</keyword>